<organism evidence="1 2">
    <name type="scientific">Fistulina hepatica ATCC 64428</name>
    <dbReference type="NCBI Taxonomy" id="1128425"/>
    <lineage>
        <taxon>Eukaryota</taxon>
        <taxon>Fungi</taxon>
        <taxon>Dikarya</taxon>
        <taxon>Basidiomycota</taxon>
        <taxon>Agaricomycotina</taxon>
        <taxon>Agaricomycetes</taxon>
        <taxon>Agaricomycetidae</taxon>
        <taxon>Agaricales</taxon>
        <taxon>Fistulinaceae</taxon>
        <taxon>Fistulina</taxon>
    </lineage>
</organism>
<sequence>FSVRREALKQSEIFRTLYSYICTKCGEASLSLPESEEALTLLLNLLHTPPAPPSATAPIFDELNSLPPRTDYEPSTTIPLPILFKLFQLADKYALPSETVDTLRAHLLANAALQPLQVYGFARGMGWQDDASEAGLCVRSLVKYAAEEVEVSIPSVRHYHELLQLQDKRVTTLEQLLMAEEIFPYGYGVCKSHEKETAEIWQHARVELIAKLDTDTNVGQEMYRAGFLQVNQCETCLKAWRSAVAMLSYKCRK</sequence>
<protein>
    <recommendedName>
        <fullName evidence="3">BTB domain-containing protein</fullName>
    </recommendedName>
</protein>
<dbReference type="AlphaFoldDB" id="A0A0D7AHX8"/>
<feature type="non-terminal residue" evidence="1">
    <location>
        <position position="1"/>
    </location>
</feature>
<evidence type="ECO:0000313" key="2">
    <source>
        <dbReference type="Proteomes" id="UP000054144"/>
    </source>
</evidence>
<gene>
    <name evidence="1" type="ORF">FISHEDRAFT_28544</name>
</gene>
<evidence type="ECO:0008006" key="3">
    <source>
        <dbReference type="Google" id="ProtNLM"/>
    </source>
</evidence>
<evidence type="ECO:0000313" key="1">
    <source>
        <dbReference type="EMBL" id="KIY51349.1"/>
    </source>
</evidence>
<dbReference type="Proteomes" id="UP000054144">
    <property type="component" value="Unassembled WGS sequence"/>
</dbReference>
<reference evidence="1 2" key="1">
    <citation type="journal article" date="2015" name="Fungal Genet. Biol.">
        <title>Evolution of novel wood decay mechanisms in Agaricales revealed by the genome sequences of Fistulina hepatica and Cylindrobasidium torrendii.</title>
        <authorList>
            <person name="Floudas D."/>
            <person name="Held B.W."/>
            <person name="Riley R."/>
            <person name="Nagy L.G."/>
            <person name="Koehler G."/>
            <person name="Ransdell A.S."/>
            <person name="Younus H."/>
            <person name="Chow J."/>
            <person name="Chiniquy J."/>
            <person name="Lipzen A."/>
            <person name="Tritt A."/>
            <person name="Sun H."/>
            <person name="Haridas S."/>
            <person name="LaButti K."/>
            <person name="Ohm R.A."/>
            <person name="Kues U."/>
            <person name="Blanchette R.A."/>
            <person name="Grigoriev I.V."/>
            <person name="Minto R.E."/>
            <person name="Hibbett D.S."/>
        </authorList>
    </citation>
    <scope>NUCLEOTIDE SEQUENCE [LARGE SCALE GENOMIC DNA]</scope>
    <source>
        <strain evidence="1 2">ATCC 64428</strain>
    </source>
</reference>
<name>A0A0D7AHX8_9AGAR</name>
<keyword evidence="2" id="KW-1185">Reference proteome</keyword>
<proteinExistence type="predicted"/>
<feature type="non-terminal residue" evidence="1">
    <location>
        <position position="253"/>
    </location>
</feature>
<dbReference type="EMBL" id="KN881666">
    <property type="protein sequence ID" value="KIY51349.1"/>
    <property type="molecule type" value="Genomic_DNA"/>
</dbReference>
<accession>A0A0D7AHX8</accession>
<dbReference type="OrthoDB" id="3335429at2759"/>